<evidence type="ECO:0000259" key="1">
    <source>
        <dbReference type="PROSITE" id="PS51819"/>
    </source>
</evidence>
<dbReference type="InterPro" id="IPR004360">
    <property type="entry name" value="Glyas_Fos-R_dOase_dom"/>
</dbReference>
<dbReference type="CDD" id="cd07246">
    <property type="entry name" value="VOC_like"/>
    <property type="match status" value="1"/>
</dbReference>
<evidence type="ECO:0000313" key="3">
    <source>
        <dbReference type="Proteomes" id="UP000325291"/>
    </source>
</evidence>
<accession>A0A5A9ZUS0</accession>
<gene>
    <name evidence="2" type="ORF">FLO80_02045</name>
</gene>
<feature type="domain" description="VOC" evidence="1">
    <location>
        <begin position="1"/>
        <end position="128"/>
    </location>
</feature>
<dbReference type="RefSeq" id="WP_111362376.1">
    <property type="nucleotide sequence ID" value="NZ_VINQ01000001.1"/>
</dbReference>
<dbReference type="InterPro" id="IPR029068">
    <property type="entry name" value="Glyas_Bleomycin-R_OHBP_Dase"/>
</dbReference>
<reference evidence="2 3" key="1">
    <citation type="submission" date="2019-07" db="EMBL/GenBank/DDBJ databases">
        <title>Aquicoccus porphyridii gen. nov., sp. nov., isolated from a small marine red alga, Porphyridium marinum.</title>
        <authorList>
            <person name="Liu L."/>
        </authorList>
    </citation>
    <scope>NUCLEOTIDE SEQUENCE [LARGE SCALE GENOMIC DNA]</scope>
    <source>
        <strain evidence="2 3">L1 8-17</strain>
    </source>
</reference>
<dbReference type="PANTHER" id="PTHR34109">
    <property type="entry name" value="BNAUNNG04460D PROTEIN-RELATED"/>
    <property type="match status" value="1"/>
</dbReference>
<dbReference type="AlphaFoldDB" id="A0A5A9ZUS0"/>
<dbReference type="SUPFAM" id="SSF54593">
    <property type="entry name" value="Glyoxalase/Bleomycin resistance protein/Dihydroxybiphenyl dioxygenase"/>
    <property type="match status" value="1"/>
</dbReference>
<dbReference type="EMBL" id="VINQ01000001">
    <property type="protein sequence ID" value="KAA0920977.1"/>
    <property type="molecule type" value="Genomic_DNA"/>
</dbReference>
<dbReference type="Proteomes" id="UP000325291">
    <property type="component" value="Unassembled WGS sequence"/>
</dbReference>
<dbReference type="InterPro" id="IPR037523">
    <property type="entry name" value="VOC_core"/>
</dbReference>
<dbReference type="Gene3D" id="3.30.720.110">
    <property type="match status" value="1"/>
</dbReference>
<evidence type="ECO:0000313" key="2">
    <source>
        <dbReference type="EMBL" id="KAA0920977.1"/>
    </source>
</evidence>
<protein>
    <submittedName>
        <fullName evidence="2">VOC family protein</fullName>
    </submittedName>
</protein>
<sequence length="145" mass="15894">MAQTVSPYLCAKGAADALEFYREVFGAEELFRMTDPSGDGRLGHAEFRIGETVLFIADEYPDFGAVSPDRLGGTPVSLHVMVKDCDAVIAKARDAGATVTREPADQSYGERVGQFFCPWGHRWFVAQAIEDVSPAEMQSRWESGV</sequence>
<dbReference type="Gene3D" id="3.30.720.120">
    <property type="match status" value="1"/>
</dbReference>
<comment type="caution">
    <text evidence="2">The sequence shown here is derived from an EMBL/GenBank/DDBJ whole genome shotgun (WGS) entry which is preliminary data.</text>
</comment>
<name>A0A5A9ZUS0_9RHOB</name>
<organism evidence="2 3">
    <name type="scientific">Aquicoccus porphyridii</name>
    <dbReference type="NCBI Taxonomy" id="1852029"/>
    <lineage>
        <taxon>Bacteria</taxon>
        <taxon>Pseudomonadati</taxon>
        <taxon>Pseudomonadota</taxon>
        <taxon>Alphaproteobacteria</taxon>
        <taxon>Rhodobacterales</taxon>
        <taxon>Paracoccaceae</taxon>
        <taxon>Aquicoccus</taxon>
    </lineage>
</organism>
<dbReference type="Pfam" id="PF00903">
    <property type="entry name" value="Glyoxalase"/>
    <property type="match status" value="1"/>
</dbReference>
<dbReference type="InterPro" id="IPR018247">
    <property type="entry name" value="EF_Hand_1_Ca_BS"/>
</dbReference>
<proteinExistence type="predicted"/>
<dbReference type="PROSITE" id="PS00018">
    <property type="entry name" value="EF_HAND_1"/>
    <property type="match status" value="1"/>
</dbReference>
<dbReference type="PANTHER" id="PTHR34109:SF1">
    <property type="entry name" value="VOC DOMAIN-CONTAINING PROTEIN"/>
    <property type="match status" value="1"/>
</dbReference>
<keyword evidence="3" id="KW-1185">Reference proteome</keyword>
<dbReference type="PROSITE" id="PS51819">
    <property type="entry name" value="VOC"/>
    <property type="match status" value="1"/>
</dbReference>